<dbReference type="PANTHER" id="PTHR32347:SF14">
    <property type="entry name" value="EFFLUX SYSTEM COMPONENT YKNX-RELATED"/>
    <property type="match status" value="1"/>
</dbReference>
<protein>
    <submittedName>
        <fullName evidence="5">HlyD family secretion protein</fullName>
    </submittedName>
</protein>
<feature type="signal peptide" evidence="4">
    <location>
        <begin position="1"/>
        <end position="26"/>
    </location>
</feature>
<gene>
    <name evidence="5" type="ORF">BGLFYP119_01671</name>
</gene>
<dbReference type="PANTHER" id="PTHR32347">
    <property type="entry name" value="EFFLUX SYSTEM COMPONENT YKNX-RELATED"/>
    <property type="match status" value="1"/>
</dbReference>
<accession>A0A6N2TLD2</accession>
<sequence length="476" mass="51618">MDRKKLLKWCALFFCAMVLFTFLSRAADSVSVAKVSVAAPQNQVIVHAVNGTGKIKGTKETAVFLPEGQKIAQVHVNAGEAVKKGQVLLTLLESSLKESAVKKQDEIQEISLKIGDIQSQKDVAQQKKQYEASRAQEDLDTAVSNGDINISNAQNELNIANQRLAEYRAEKAAREKKKNQEQNNGEADFSDGNAQNDLTDGNNLMEPEDNSQEQALMDDVRAKTEALNQVIMSRNQEVKAAGRARQDASIPEARDSTGETLETQLIRLNEELEEINSLIEKKGQVEAPSDGVIKNLSAQSGGQTAQDAAAVLYELTGGLIMEGSITKEDLEYVSAGSVATLTGTSGTEVENVQVQSVQEDSANPGTFILTARVPESSLTVGESVDFTVEKKNGPYSLCVPLSALYGAEGQEYVFVQETRDSVLGEVQVVRKAFVTVKEKDESWAALQEGSLSTSQKVITGTDREIDDGSRIRLQES</sequence>
<evidence type="ECO:0000313" key="5">
    <source>
        <dbReference type="EMBL" id="VYT06674.1"/>
    </source>
</evidence>
<evidence type="ECO:0000256" key="1">
    <source>
        <dbReference type="ARBA" id="ARBA00004196"/>
    </source>
</evidence>
<dbReference type="GO" id="GO:0030313">
    <property type="term" value="C:cell envelope"/>
    <property type="evidence" value="ECO:0007669"/>
    <property type="project" value="UniProtKB-SubCell"/>
</dbReference>
<keyword evidence="2" id="KW-0175">Coiled coil</keyword>
<evidence type="ECO:0000256" key="2">
    <source>
        <dbReference type="ARBA" id="ARBA00023054"/>
    </source>
</evidence>
<feature type="chain" id="PRO_5039071312" evidence="4">
    <location>
        <begin position="27"/>
        <end position="476"/>
    </location>
</feature>
<evidence type="ECO:0000256" key="3">
    <source>
        <dbReference type="SAM" id="MobiDB-lite"/>
    </source>
</evidence>
<reference evidence="5" key="1">
    <citation type="submission" date="2019-11" db="EMBL/GenBank/DDBJ databases">
        <authorList>
            <person name="Feng L."/>
        </authorList>
    </citation>
    <scope>NUCLEOTIDE SEQUENCE</scope>
    <source>
        <strain evidence="5">BgluceraseaLFYP119</strain>
    </source>
</reference>
<dbReference type="AlphaFoldDB" id="A0A6N2TLD2"/>
<feature type="region of interest" description="Disordered" evidence="3">
    <location>
        <begin position="238"/>
        <end position="257"/>
    </location>
</feature>
<keyword evidence="4" id="KW-0732">Signal</keyword>
<dbReference type="RefSeq" id="WP_156353994.1">
    <property type="nucleotide sequence ID" value="NZ_CACRST010000014.1"/>
</dbReference>
<feature type="region of interest" description="Disordered" evidence="3">
    <location>
        <begin position="170"/>
        <end position="210"/>
    </location>
</feature>
<organism evidence="5">
    <name type="scientific">Blautia glucerasea</name>
    <dbReference type="NCBI Taxonomy" id="536633"/>
    <lineage>
        <taxon>Bacteria</taxon>
        <taxon>Bacillati</taxon>
        <taxon>Bacillota</taxon>
        <taxon>Clostridia</taxon>
        <taxon>Lachnospirales</taxon>
        <taxon>Lachnospiraceae</taxon>
        <taxon>Blautia</taxon>
    </lineage>
</organism>
<dbReference type="InterPro" id="IPR050465">
    <property type="entry name" value="UPF0194_transport"/>
</dbReference>
<dbReference type="Gene3D" id="2.40.420.20">
    <property type="match status" value="1"/>
</dbReference>
<evidence type="ECO:0000256" key="4">
    <source>
        <dbReference type="SAM" id="SignalP"/>
    </source>
</evidence>
<dbReference type="EMBL" id="CACRST010000014">
    <property type="protein sequence ID" value="VYT06674.1"/>
    <property type="molecule type" value="Genomic_DNA"/>
</dbReference>
<name>A0A6N2TLD2_9FIRM</name>
<feature type="compositionally biased region" description="Polar residues" evidence="3">
    <location>
        <begin position="192"/>
        <end position="202"/>
    </location>
</feature>
<proteinExistence type="predicted"/>
<comment type="subcellular location">
    <subcellularLocation>
        <location evidence="1">Cell envelope</location>
    </subcellularLocation>
</comment>